<dbReference type="EMBL" id="JACHEF010000009">
    <property type="protein sequence ID" value="MBB6413747.1"/>
    <property type="molecule type" value="Genomic_DNA"/>
</dbReference>
<proteinExistence type="predicted"/>
<evidence type="ECO:0000313" key="2">
    <source>
        <dbReference type="EMBL" id="MBB6413747.1"/>
    </source>
</evidence>
<comment type="caution">
    <text evidence="2">The sequence shown here is derived from an EMBL/GenBank/DDBJ whole genome shotgun (WGS) entry which is preliminary data.</text>
</comment>
<reference evidence="2 3" key="1">
    <citation type="submission" date="2020-08" db="EMBL/GenBank/DDBJ databases">
        <title>Genomic Encyclopedia of Type Strains, Phase IV (KMG-IV): sequencing the most valuable type-strain genomes for metagenomic binning, comparative biology and taxonomic classification.</title>
        <authorList>
            <person name="Goeker M."/>
        </authorList>
    </citation>
    <scope>NUCLEOTIDE SEQUENCE [LARGE SCALE GENOMIC DNA]</scope>
    <source>
        <strain evidence="2 3">DSM 100039</strain>
    </source>
</reference>
<dbReference type="InterPro" id="IPR029149">
    <property type="entry name" value="Creatin/AminoP/Spt16_N"/>
</dbReference>
<sequence>MISALDASVFCEIRWLLDCVAFRDNDNPIKLANETILGRGYGTIGVERASLLFIVNQALELQTLLPDARIVVFTGITWEMRQVNSPLELARPKVAADVCDRATVAGVLEGFAIVAVGDLIVTRPVTKGHHRGFGDIVEILRDTDVTFGNMEANIFDVQSLKGGPQAEYGGAYPVSCWSLGLI</sequence>
<dbReference type="PROSITE" id="PS50862">
    <property type="entry name" value="AA_TRNA_LIGASE_II"/>
    <property type="match status" value="1"/>
</dbReference>
<organism evidence="2 3">
    <name type="scientific">Mesorhizobium sangaii</name>
    <dbReference type="NCBI Taxonomy" id="505389"/>
    <lineage>
        <taxon>Bacteria</taxon>
        <taxon>Pseudomonadati</taxon>
        <taxon>Pseudomonadota</taxon>
        <taxon>Alphaproteobacteria</taxon>
        <taxon>Hyphomicrobiales</taxon>
        <taxon>Phyllobacteriaceae</taxon>
        <taxon>Mesorhizobium</taxon>
    </lineage>
</organism>
<accession>A0A841PEW7</accession>
<keyword evidence="3" id="KW-1185">Reference proteome</keyword>
<gene>
    <name evidence="2" type="ORF">HNQ71_006456</name>
</gene>
<dbReference type="InterPro" id="IPR006195">
    <property type="entry name" value="aa-tRNA-synth_II"/>
</dbReference>
<evidence type="ECO:0000313" key="3">
    <source>
        <dbReference type="Proteomes" id="UP000556329"/>
    </source>
</evidence>
<dbReference type="Proteomes" id="UP000556329">
    <property type="component" value="Unassembled WGS sequence"/>
</dbReference>
<dbReference type="RefSeq" id="WP_343068294.1">
    <property type="nucleotide sequence ID" value="NZ_JACHEF010000009.1"/>
</dbReference>
<dbReference type="SUPFAM" id="SSF53092">
    <property type="entry name" value="Creatinase/prolidase N-terminal domain"/>
    <property type="match status" value="1"/>
</dbReference>
<evidence type="ECO:0000259" key="1">
    <source>
        <dbReference type="PROSITE" id="PS50862"/>
    </source>
</evidence>
<feature type="domain" description="Aminoacyl-transfer RNA synthetases class-II family profile" evidence="1">
    <location>
        <begin position="1"/>
        <end position="66"/>
    </location>
</feature>
<protein>
    <recommendedName>
        <fullName evidence="1">Aminoacyl-transfer RNA synthetases class-II family profile domain-containing protein</fullName>
    </recommendedName>
</protein>
<name>A0A841PEW7_9HYPH</name>
<dbReference type="AlphaFoldDB" id="A0A841PEW7"/>
<dbReference type="Gene3D" id="3.40.350.10">
    <property type="entry name" value="Creatinase/prolidase N-terminal domain"/>
    <property type="match status" value="1"/>
</dbReference>